<protein>
    <submittedName>
        <fullName evidence="1">Uncharacterized protein</fullName>
    </submittedName>
</protein>
<dbReference type="Proteomes" id="UP000253094">
    <property type="component" value="Unassembled WGS sequence"/>
</dbReference>
<accession>A0A367EFS1</accession>
<keyword evidence="2" id="KW-1185">Reference proteome</keyword>
<sequence>MILQVHWPTKPGQGSQDLYGEWFDAKDIETTSQSSAGPIIVSVRRCVTVVASIKISSDLGYSGYRDMAAC</sequence>
<evidence type="ECO:0000313" key="2">
    <source>
        <dbReference type="Proteomes" id="UP000253094"/>
    </source>
</evidence>
<gene>
    <name evidence="1" type="ORF">DQ384_40030</name>
</gene>
<reference evidence="1 2" key="1">
    <citation type="submission" date="2018-06" db="EMBL/GenBank/DDBJ databases">
        <title>Sphaerisporangium craniellae sp. nov., isolated from a marine sponge in the South China Sea.</title>
        <authorList>
            <person name="Li L."/>
        </authorList>
    </citation>
    <scope>NUCLEOTIDE SEQUENCE [LARGE SCALE GENOMIC DNA]</scope>
    <source>
        <strain evidence="1 2">CCTCC AA 208026</strain>
    </source>
</reference>
<dbReference type="EMBL" id="QOIL01000047">
    <property type="protein sequence ID" value="RCG16803.1"/>
    <property type="molecule type" value="Genomic_DNA"/>
</dbReference>
<name>A0A367EFS1_9ACTN</name>
<organism evidence="1 2">
    <name type="scientific">Sphaerisporangium album</name>
    <dbReference type="NCBI Taxonomy" id="509200"/>
    <lineage>
        <taxon>Bacteria</taxon>
        <taxon>Bacillati</taxon>
        <taxon>Actinomycetota</taxon>
        <taxon>Actinomycetes</taxon>
        <taxon>Streptosporangiales</taxon>
        <taxon>Streptosporangiaceae</taxon>
        <taxon>Sphaerisporangium</taxon>
    </lineage>
</organism>
<dbReference type="AlphaFoldDB" id="A0A367EFS1"/>
<evidence type="ECO:0000313" key="1">
    <source>
        <dbReference type="EMBL" id="RCG16803.1"/>
    </source>
</evidence>
<comment type="caution">
    <text evidence="1">The sequence shown here is derived from an EMBL/GenBank/DDBJ whole genome shotgun (WGS) entry which is preliminary data.</text>
</comment>
<proteinExistence type="predicted"/>